<dbReference type="EMBL" id="JANJYJ010000007">
    <property type="protein sequence ID" value="KAK3199394.1"/>
    <property type="molecule type" value="Genomic_DNA"/>
</dbReference>
<evidence type="ECO:0000313" key="3">
    <source>
        <dbReference type="EMBL" id="KAK3199394.1"/>
    </source>
</evidence>
<proteinExistence type="predicted"/>
<dbReference type="InterPro" id="IPR044730">
    <property type="entry name" value="RNase_H-like_dom_plant"/>
</dbReference>
<dbReference type="Pfam" id="PF13456">
    <property type="entry name" value="RVT_3"/>
    <property type="match status" value="1"/>
</dbReference>
<dbReference type="InterPro" id="IPR002156">
    <property type="entry name" value="RNaseH_domain"/>
</dbReference>
<evidence type="ECO:0000313" key="4">
    <source>
        <dbReference type="Proteomes" id="UP001281410"/>
    </source>
</evidence>
<dbReference type="Pfam" id="PF13966">
    <property type="entry name" value="zf-RVT"/>
    <property type="match status" value="1"/>
</dbReference>
<dbReference type="Gene3D" id="3.30.420.10">
    <property type="entry name" value="Ribonuclease H-like superfamily/Ribonuclease H"/>
    <property type="match status" value="1"/>
</dbReference>
<reference evidence="3" key="1">
    <citation type="journal article" date="2023" name="Plant J.">
        <title>Genome sequences and population genomics provide insights into the demographic history, inbreeding, and mutation load of two 'living fossil' tree species of Dipteronia.</title>
        <authorList>
            <person name="Feng Y."/>
            <person name="Comes H.P."/>
            <person name="Chen J."/>
            <person name="Zhu S."/>
            <person name="Lu R."/>
            <person name="Zhang X."/>
            <person name="Li P."/>
            <person name="Qiu J."/>
            <person name="Olsen K.M."/>
            <person name="Qiu Y."/>
        </authorList>
    </citation>
    <scope>NUCLEOTIDE SEQUENCE</scope>
    <source>
        <strain evidence="3">NBL</strain>
    </source>
</reference>
<dbReference type="GO" id="GO:0003676">
    <property type="term" value="F:nucleic acid binding"/>
    <property type="evidence" value="ECO:0007669"/>
    <property type="project" value="InterPro"/>
</dbReference>
<feature type="domain" description="Reverse transcriptase zinc-binding" evidence="2">
    <location>
        <begin position="56"/>
        <end position="101"/>
    </location>
</feature>
<evidence type="ECO:0000259" key="2">
    <source>
        <dbReference type="Pfam" id="PF13966"/>
    </source>
</evidence>
<protein>
    <recommendedName>
        <fullName evidence="5">RNase H type-1 domain-containing protein</fullName>
    </recommendedName>
</protein>
<name>A0AAE0A367_9ROSI</name>
<dbReference type="Proteomes" id="UP001281410">
    <property type="component" value="Unassembled WGS sequence"/>
</dbReference>
<dbReference type="InterPro" id="IPR053151">
    <property type="entry name" value="RNase_H-like"/>
</dbReference>
<organism evidence="3 4">
    <name type="scientific">Dipteronia sinensis</name>
    <dbReference type="NCBI Taxonomy" id="43782"/>
    <lineage>
        <taxon>Eukaryota</taxon>
        <taxon>Viridiplantae</taxon>
        <taxon>Streptophyta</taxon>
        <taxon>Embryophyta</taxon>
        <taxon>Tracheophyta</taxon>
        <taxon>Spermatophyta</taxon>
        <taxon>Magnoliopsida</taxon>
        <taxon>eudicotyledons</taxon>
        <taxon>Gunneridae</taxon>
        <taxon>Pentapetalae</taxon>
        <taxon>rosids</taxon>
        <taxon>malvids</taxon>
        <taxon>Sapindales</taxon>
        <taxon>Sapindaceae</taxon>
        <taxon>Hippocastanoideae</taxon>
        <taxon>Acereae</taxon>
        <taxon>Dipteronia</taxon>
    </lineage>
</organism>
<dbReference type="CDD" id="cd06222">
    <property type="entry name" value="RNase_H_like"/>
    <property type="match status" value="1"/>
</dbReference>
<sequence length="381" mass="43217">MPASVQGGSLSSPMTQADCSFPSISCSGVGMLAETRSYLLYNRIRVYPCVPDISFLKNRLPTEDHLCRIEFHLASRCSVCGVSGESADHFFLRCPFAVALWEAVYSTFQLHISADSWSSFFLHAMVVSFSDQVRVLRKAAIHKVVWSVWFIRNQCIFESKVVDFRFALSMVWCVVSGANRLGIRCMHNCMDDLLILQGFGLRGRPNMTPVIKSLIWSPPAPGWIKLNTDGAALSSPGKRGYGGFFRNYRSLMKGCFAIPLGQVFAFETELLAASMCINFTWKYGWHRIWLESDSSYMIQLFSSRSDNVPGRVRYAWQRCIFQISQMEFQVSHTFREGNQVADALSKHTLGLEIDSWLFSSPSLFPSLVDNNYMSRESFRFS</sequence>
<dbReference type="InterPro" id="IPR012337">
    <property type="entry name" value="RNaseH-like_sf"/>
</dbReference>
<dbReference type="InterPro" id="IPR026960">
    <property type="entry name" value="RVT-Znf"/>
</dbReference>
<gene>
    <name evidence="3" type="ORF">Dsin_022809</name>
</gene>
<dbReference type="GO" id="GO:0004523">
    <property type="term" value="F:RNA-DNA hybrid ribonuclease activity"/>
    <property type="evidence" value="ECO:0007669"/>
    <property type="project" value="InterPro"/>
</dbReference>
<dbReference type="AlphaFoldDB" id="A0AAE0A367"/>
<dbReference type="InterPro" id="IPR036397">
    <property type="entry name" value="RNaseH_sf"/>
</dbReference>
<comment type="caution">
    <text evidence="3">The sequence shown here is derived from an EMBL/GenBank/DDBJ whole genome shotgun (WGS) entry which is preliminary data.</text>
</comment>
<dbReference type="PANTHER" id="PTHR47723:SF19">
    <property type="entry name" value="POLYNUCLEOTIDYL TRANSFERASE, RIBONUCLEASE H-LIKE SUPERFAMILY PROTEIN"/>
    <property type="match status" value="1"/>
</dbReference>
<dbReference type="SUPFAM" id="SSF53098">
    <property type="entry name" value="Ribonuclease H-like"/>
    <property type="match status" value="1"/>
</dbReference>
<accession>A0AAE0A367</accession>
<feature type="domain" description="RNase H type-1" evidence="1">
    <location>
        <begin position="227"/>
        <end position="347"/>
    </location>
</feature>
<evidence type="ECO:0008006" key="5">
    <source>
        <dbReference type="Google" id="ProtNLM"/>
    </source>
</evidence>
<dbReference type="PANTHER" id="PTHR47723">
    <property type="entry name" value="OS05G0353850 PROTEIN"/>
    <property type="match status" value="1"/>
</dbReference>
<evidence type="ECO:0000259" key="1">
    <source>
        <dbReference type="Pfam" id="PF13456"/>
    </source>
</evidence>
<keyword evidence="4" id="KW-1185">Reference proteome</keyword>